<evidence type="ECO:0000313" key="2">
    <source>
        <dbReference type="EMBL" id="VFJ66022.1"/>
    </source>
</evidence>
<proteinExistence type="predicted"/>
<name>A0A450TFQ2_9GAMM</name>
<evidence type="ECO:0000256" key="1">
    <source>
        <dbReference type="SAM" id="Phobius"/>
    </source>
</evidence>
<dbReference type="AlphaFoldDB" id="A0A450TFQ2"/>
<accession>A0A450TFQ2</accession>
<organism evidence="2">
    <name type="scientific">Candidatus Kentrum sp. FM</name>
    <dbReference type="NCBI Taxonomy" id="2126340"/>
    <lineage>
        <taxon>Bacteria</taxon>
        <taxon>Pseudomonadati</taxon>
        <taxon>Pseudomonadota</taxon>
        <taxon>Gammaproteobacteria</taxon>
        <taxon>Candidatus Kentrum</taxon>
    </lineage>
</organism>
<keyword evidence="1" id="KW-0472">Membrane</keyword>
<feature type="transmembrane region" description="Helical" evidence="1">
    <location>
        <begin position="37"/>
        <end position="61"/>
    </location>
</feature>
<keyword evidence="1" id="KW-0812">Transmembrane</keyword>
<protein>
    <submittedName>
        <fullName evidence="2">Uncharacterized protein</fullName>
    </submittedName>
</protein>
<gene>
    <name evidence="2" type="ORF">BECKFM1743A_GA0114220_103983</name>
</gene>
<keyword evidence="1" id="KW-1133">Transmembrane helix</keyword>
<reference evidence="2" key="1">
    <citation type="submission" date="2019-02" db="EMBL/GenBank/DDBJ databases">
        <authorList>
            <person name="Gruber-Vodicka R. H."/>
            <person name="Seah K. B. B."/>
        </authorList>
    </citation>
    <scope>NUCLEOTIDE SEQUENCE</scope>
    <source>
        <strain evidence="2">BECK_BZ163</strain>
    </source>
</reference>
<sequence>MLLPSRTRRLMQEHFGSAGASPSRKGRVSDLVAARRAILLSVHFLFFLYAFHAAISIRYWFAIDIAIRYRYRSYRAFSIASSDIDSDSERTTTTGCGSAALCFSWTFLFSPKWRTRSATFQRSARHPGSTTPMSPFSPSPVIRTICSLECCSPESISSPVPPCTATRR</sequence>
<dbReference type="EMBL" id="CAADEZ010000398">
    <property type="protein sequence ID" value="VFJ66022.1"/>
    <property type="molecule type" value="Genomic_DNA"/>
</dbReference>